<gene>
    <name evidence="4" type="ORF">JBL43_09955</name>
</gene>
<name>A0ABS0WRK7_9FLAO</name>
<feature type="domain" description="Polysaccharide biosynthesis protein CapD-like" evidence="3">
    <location>
        <begin position="295"/>
        <end position="577"/>
    </location>
</feature>
<feature type="transmembrane region" description="Helical" evidence="2">
    <location>
        <begin position="83"/>
        <end position="103"/>
    </location>
</feature>
<comment type="similarity">
    <text evidence="1">Belongs to the polysaccharide synthase family.</text>
</comment>
<feature type="transmembrane region" description="Helical" evidence="2">
    <location>
        <begin position="17"/>
        <end position="38"/>
    </location>
</feature>
<dbReference type="EMBL" id="JAEHFJ010000004">
    <property type="protein sequence ID" value="MBJ2174561.1"/>
    <property type="molecule type" value="Genomic_DNA"/>
</dbReference>
<feature type="transmembrane region" description="Helical" evidence="2">
    <location>
        <begin position="50"/>
        <end position="71"/>
    </location>
</feature>
<dbReference type="InterPro" id="IPR029063">
    <property type="entry name" value="SAM-dependent_MTases_sf"/>
</dbReference>
<dbReference type="Pfam" id="PF02719">
    <property type="entry name" value="Polysacc_synt_2"/>
    <property type="match status" value="1"/>
</dbReference>
<keyword evidence="2" id="KW-0812">Transmembrane</keyword>
<reference evidence="4 5" key="1">
    <citation type="submission" date="2020-12" db="EMBL/GenBank/DDBJ databases">
        <title>Aureibaculum luteum sp. nov. and Aureibaculum flavum sp. nov., novel members of the family Flavobacteriaceae isolated from Antarctic intertidal sediments.</title>
        <authorList>
            <person name="He X."/>
            <person name="Zhang X."/>
        </authorList>
    </citation>
    <scope>NUCLEOTIDE SEQUENCE [LARGE SCALE GENOMIC DNA]</scope>
    <source>
        <strain evidence="4 5">A20</strain>
    </source>
</reference>
<organism evidence="4 5">
    <name type="scientific">Aureibaculum flavum</name>
    <dbReference type="NCBI Taxonomy" id="2795986"/>
    <lineage>
        <taxon>Bacteria</taxon>
        <taxon>Pseudomonadati</taxon>
        <taxon>Bacteroidota</taxon>
        <taxon>Flavobacteriia</taxon>
        <taxon>Flavobacteriales</taxon>
        <taxon>Flavobacteriaceae</taxon>
        <taxon>Aureibaculum</taxon>
    </lineage>
</organism>
<dbReference type="SUPFAM" id="SSF53335">
    <property type="entry name" value="S-adenosyl-L-methionine-dependent methyltransferases"/>
    <property type="match status" value="1"/>
</dbReference>
<dbReference type="SUPFAM" id="SSF51735">
    <property type="entry name" value="NAD(P)-binding Rossmann-fold domains"/>
    <property type="match status" value="1"/>
</dbReference>
<keyword evidence="2" id="KW-1133">Transmembrane helix</keyword>
<proteinExistence type="inferred from homology"/>
<dbReference type="CDD" id="cd05237">
    <property type="entry name" value="UDP_invert_4-6DH_SDR_e"/>
    <property type="match status" value="1"/>
</dbReference>
<evidence type="ECO:0000259" key="3">
    <source>
        <dbReference type="Pfam" id="PF02719"/>
    </source>
</evidence>
<sequence length="635" mass="71833">MIKSVFEKGAKLNVSRWVVLLVDISLVVQSFIIAYLVVFNFDLSFQQFGFFAQIFLVILLSLISFLIVGSYKGTVRQTGIKDALNLFYGVSLIFISLFIITLVDRNYDITKRFAVPFRVLTVNYLINIIVLIASRYVFKRFIQKVLVQYKAPKKTLIYGAGDSGMLTYAAIINDLNNNANIVGFIDDDKKKRGKKYNRVKVYSSKVITKEFIESHDIKEIIVSIHNIKPFKLFEIVDKLVPLPVKVKVVPPVDQWIDGDLNVGQLTEVKIEDLLNRTPIKINNPILQKELDGKVILITGAAGSIGSEIAHQVGNYKYKQLILLDQAESDLYNVQQSFHRKKFKNFAVEVADISNTKRMAAIFSNYQIDMIFHAAAYKHVPLMEDNPYEAVRVNVFGTRTVMDLASKHRVEKFVMVSTDKAVNPTNVMGATKRVAEVYANCLNHEGKTKFITTRFGNVLGSNGSVIPLFKKQIAEGGPIQVTDKEITRYFMTISEACSLVLEAGVMGKGGEIYVFDMGESVKIYDLAKKMIHLSGLKYPDDIDIKIIGLRPGEKLYEELLSNEENTVPTYNEKIMIAKVDPVDYKVMKSKIIELSKLDNMDKFEIVTKMKSIVTEYISNNSEYESLDVKETSVHSK</sequence>
<protein>
    <submittedName>
        <fullName evidence="4">Polysaccharide biosynthesis protein</fullName>
    </submittedName>
</protein>
<dbReference type="Proteomes" id="UP000623301">
    <property type="component" value="Unassembled WGS sequence"/>
</dbReference>
<evidence type="ECO:0000256" key="1">
    <source>
        <dbReference type="ARBA" id="ARBA00007430"/>
    </source>
</evidence>
<evidence type="ECO:0000313" key="5">
    <source>
        <dbReference type="Proteomes" id="UP000623301"/>
    </source>
</evidence>
<keyword evidence="5" id="KW-1185">Reference proteome</keyword>
<dbReference type="InterPro" id="IPR036291">
    <property type="entry name" value="NAD(P)-bd_dom_sf"/>
</dbReference>
<evidence type="ECO:0000313" key="4">
    <source>
        <dbReference type="EMBL" id="MBJ2174561.1"/>
    </source>
</evidence>
<dbReference type="Gene3D" id="3.40.50.720">
    <property type="entry name" value="NAD(P)-binding Rossmann-like Domain"/>
    <property type="match status" value="2"/>
</dbReference>
<comment type="caution">
    <text evidence="4">The sequence shown here is derived from an EMBL/GenBank/DDBJ whole genome shotgun (WGS) entry which is preliminary data.</text>
</comment>
<dbReference type="PANTHER" id="PTHR43318">
    <property type="entry name" value="UDP-N-ACETYLGLUCOSAMINE 4,6-DEHYDRATASE"/>
    <property type="match status" value="1"/>
</dbReference>
<keyword evidence="2" id="KW-0472">Membrane</keyword>
<accession>A0ABS0WRK7</accession>
<dbReference type="RefSeq" id="WP_198841294.1">
    <property type="nucleotide sequence ID" value="NZ_JAEHFJ010000004.1"/>
</dbReference>
<dbReference type="InterPro" id="IPR003869">
    <property type="entry name" value="Polysac_CapD-like"/>
</dbReference>
<dbReference type="InterPro" id="IPR051203">
    <property type="entry name" value="Polysaccharide_Synthase-Rel"/>
</dbReference>
<dbReference type="PANTHER" id="PTHR43318:SF1">
    <property type="entry name" value="POLYSACCHARIDE BIOSYNTHESIS PROTEIN EPSC-RELATED"/>
    <property type="match status" value="1"/>
</dbReference>
<evidence type="ECO:0000256" key="2">
    <source>
        <dbReference type="SAM" id="Phobius"/>
    </source>
</evidence>
<dbReference type="Pfam" id="PF13727">
    <property type="entry name" value="CoA_binding_3"/>
    <property type="match status" value="1"/>
</dbReference>
<feature type="transmembrane region" description="Helical" evidence="2">
    <location>
        <begin position="115"/>
        <end position="138"/>
    </location>
</feature>